<dbReference type="AlphaFoldDB" id="W7K264"/>
<proteinExistence type="predicted"/>
<dbReference type="GO" id="GO:0006302">
    <property type="term" value="P:double-strand break repair"/>
    <property type="evidence" value="ECO:0007669"/>
    <property type="project" value="TreeGrafter"/>
</dbReference>
<sequence>MEYDEQFYEDDDHHSYNKSKSLIENYITPCKNKEESVKEPNMCSIKHIYDNGSSNDDILNNDKTVLLNKINSSYLSFVLNIGTSYYSNEEIKENNKNDTNKMCDDTNKMCDDTNKMYDDTNKMCDDTNKMCHDTNKMCDDTNQMYDDTNKRYDDTNKMCDDTNQMYDDTNKRYDNINQNTYGTFLKCSDFLHNLPSIILNNKHFEKMYRNFLSYLNVEEYTRKEQNKMIEKMKVVIKDRRAYVIKKSKVLEKTINIDKRIRDLIKKMDIYILYYKEKKKKIIDEKINVKNLLIEQRDTQLKYIKRCIRNNKKSIFLEKRNYYLKMNMIYILIKKLKHTEEEIVNKEKYLKDVKEKLNNNEIIKNQVICIDKKINEKKEHILCLEKEKINIEKMLHNIIMNTNMKKMYEQFLEHHQTFILSLNQLKASFFLYERKNIKNSNMCKLEYKDEINGDKKKENDNTVSSNNDSIINNDNRNKKNRYNDEENGINYINDIVKKLEENYNNNTNIYNFINKTFDITDCLKNRLKDIIKIEEDDLNEQIEKYTKSITALKIKEAEMNGKICLRKEYLEKLKEDIKSETLINIDKEYKKKIIEIFVYKNLIKDLQNFHFSFDQAIIKFHSLKMQEINLSIKNLWRRVYNSADIDYIYIKSDIQTEPTDKSSQRRSYNYRVVMVKDNCELDMKGRCSSGQKVLSSIIIRLALAESFSIKCGILALDEPTTNLDKANSRNLASLLANIVELRKSSSSFQLILITHDNYFVDILSQYGLTNCFYKIKKNNLGYSKIERVNT</sequence>
<dbReference type="Proteomes" id="UP000030697">
    <property type="component" value="Unassembled WGS sequence"/>
</dbReference>
<evidence type="ECO:0000256" key="2">
    <source>
        <dbReference type="SAM" id="MobiDB-lite"/>
    </source>
</evidence>
<dbReference type="Gene3D" id="6.10.250.1010">
    <property type="match status" value="1"/>
</dbReference>
<dbReference type="FunFam" id="3.40.50.300:FF:001805">
    <property type="entry name" value="Similar to DNA repair protein rad50"/>
    <property type="match status" value="1"/>
</dbReference>
<dbReference type="PANTHER" id="PTHR18867:SF12">
    <property type="entry name" value="DNA REPAIR PROTEIN RAD50"/>
    <property type="match status" value="1"/>
</dbReference>
<gene>
    <name evidence="3" type="ORF">C923_01384</name>
</gene>
<organism evidence="3 4">
    <name type="scientific">Plasmodium falciparum UGT5.1</name>
    <dbReference type="NCBI Taxonomy" id="1237627"/>
    <lineage>
        <taxon>Eukaryota</taxon>
        <taxon>Sar</taxon>
        <taxon>Alveolata</taxon>
        <taxon>Apicomplexa</taxon>
        <taxon>Aconoidasida</taxon>
        <taxon>Haemosporida</taxon>
        <taxon>Plasmodiidae</taxon>
        <taxon>Plasmodium</taxon>
        <taxon>Plasmodium (Laverania)</taxon>
    </lineage>
</organism>
<dbReference type="GO" id="GO:0051880">
    <property type="term" value="F:G-quadruplex DNA binding"/>
    <property type="evidence" value="ECO:0007669"/>
    <property type="project" value="TreeGrafter"/>
</dbReference>
<feature type="compositionally biased region" description="Low complexity" evidence="2">
    <location>
        <begin position="460"/>
        <end position="473"/>
    </location>
</feature>
<dbReference type="PANTHER" id="PTHR18867">
    <property type="entry name" value="RAD50"/>
    <property type="match status" value="1"/>
</dbReference>
<feature type="coiled-coil region" evidence="1">
    <location>
        <begin position="335"/>
        <end position="365"/>
    </location>
</feature>
<accession>W7K264</accession>
<dbReference type="GO" id="GO:0000722">
    <property type="term" value="P:telomere maintenance via recombination"/>
    <property type="evidence" value="ECO:0007669"/>
    <property type="project" value="TreeGrafter"/>
</dbReference>
<dbReference type="GO" id="GO:0030870">
    <property type="term" value="C:Mre11 complex"/>
    <property type="evidence" value="ECO:0007669"/>
    <property type="project" value="TreeGrafter"/>
</dbReference>
<dbReference type="GO" id="GO:0043047">
    <property type="term" value="F:single-stranded telomeric DNA binding"/>
    <property type="evidence" value="ECO:0007669"/>
    <property type="project" value="TreeGrafter"/>
</dbReference>
<dbReference type="Gene3D" id="3.40.50.300">
    <property type="entry name" value="P-loop containing nucleotide triphosphate hydrolases"/>
    <property type="match status" value="1"/>
</dbReference>
<evidence type="ECO:0000313" key="4">
    <source>
        <dbReference type="Proteomes" id="UP000030697"/>
    </source>
</evidence>
<evidence type="ECO:0000256" key="1">
    <source>
        <dbReference type="SAM" id="Coils"/>
    </source>
</evidence>
<dbReference type="GO" id="GO:0007004">
    <property type="term" value="P:telomere maintenance via telomerase"/>
    <property type="evidence" value="ECO:0007669"/>
    <property type="project" value="TreeGrafter"/>
</dbReference>
<protein>
    <recommendedName>
        <fullName evidence="5">DNA repair protein RAD50</fullName>
    </recommendedName>
</protein>
<dbReference type="EMBL" id="KE124466">
    <property type="protein sequence ID" value="EWC77986.1"/>
    <property type="molecule type" value="Genomic_DNA"/>
</dbReference>
<dbReference type="GO" id="GO:0000794">
    <property type="term" value="C:condensed nuclear chromosome"/>
    <property type="evidence" value="ECO:0007669"/>
    <property type="project" value="TreeGrafter"/>
</dbReference>
<reference evidence="3 4" key="1">
    <citation type="submission" date="2013-02" db="EMBL/GenBank/DDBJ databases">
        <title>The Genome Sequence of Plasmodium falciparum UGT5.1.</title>
        <authorList>
            <consortium name="The Broad Institute Genome Sequencing Platform"/>
            <consortium name="The Broad Institute Genome Sequencing Center for Infectious Disease"/>
            <person name="Neafsey D."/>
            <person name="Cheeseman I."/>
            <person name="Volkman S."/>
            <person name="Adams J."/>
            <person name="Walker B."/>
            <person name="Young S.K."/>
            <person name="Zeng Q."/>
            <person name="Gargeya S."/>
            <person name="Fitzgerald M."/>
            <person name="Haas B."/>
            <person name="Abouelleil A."/>
            <person name="Alvarado L."/>
            <person name="Arachchi H.M."/>
            <person name="Berlin A.M."/>
            <person name="Chapman S.B."/>
            <person name="Dewar J."/>
            <person name="Goldberg J."/>
            <person name="Griggs A."/>
            <person name="Gujja S."/>
            <person name="Hansen M."/>
            <person name="Howarth C."/>
            <person name="Imamovic A."/>
            <person name="Larimer J."/>
            <person name="McCowan C."/>
            <person name="Murphy C."/>
            <person name="Neiman D."/>
            <person name="Pearson M."/>
            <person name="Priest M."/>
            <person name="Roberts A."/>
            <person name="Saif S."/>
            <person name="Shea T."/>
            <person name="Sisk P."/>
            <person name="Sykes S."/>
            <person name="Wortman J."/>
            <person name="Nusbaum C."/>
            <person name="Birren B."/>
        </authorList>
    </citation>
    <scope>NUCLEOTIDE SEQUENCE [LARGE SCALE GENOMIC DNA]</scope>
    <source>
        <strain evidence="3 4">UGT5.1</strain>
    </source>
</reference>
<dbReference type="GO" id="GO:0070192">
    <property type="term" value="P:chromosome organization involved in meiotic cell cycle"/>
    <property type="evidence" value="ECO:0007669"/>
    <property type="project" value="TreeGrafter"/>
</dbReference>
<feature type="coiled-coil region" evidence="1">
    <location>
        <begin position="523"/>
        <end position="554"/>
    </location>
</feature>
<dbReference type="GO" id="GO:0003691">
    <property type="term" value="F:double-stranded telomeric DNA binding"/>
    <property type="evidence" value="ECO:0007669"/>
    <property type="project" value="TreeGrafter"/>
</dbReference>
<evidence type="ECO:0000313" key="3">
    <source>
        <dbReference type="EMBL" id="EWC77986.1"/>
    </source>
</evidence>
<evidence type="ECO:0008006" key="5">
    <source>
        <dbReference type="Google" id="ProtNLM"/>
    </source>
</evidence>
<keyword evidence="1" id="KW-0175">Coiled coil</keyword>
<dbReference type="SUPFAM" id="SSF52540">
    <property type="entry name" value="P-loop containing nucleoside triphosphate hydrolases"/>
    <property type="match status" value="1"/>
</dbReference>
<feature type="region of interest" description="Disordered" evidence="2">
    <location>
        <begin position="453"/>
        <end position="482"/>
    </location>
</feature>
<name>W7K264_PLAFA</name>
<dbReference type="InterPro" id="IPR027417">
    <property type="entry name" value="P-loop_NTPase"/>
</dbReference>